<evidence type="ECO:0000259" key="1">
    <source>
        <dbReference type="Pfam" id="PF02625"/>
    </source>
</evidence>
<dbReference type="PANTHER" id="PTHR30388:SF4">
    <property type="entry name" value="MOLYBDENUM COFACTOR INSERTION CHAPERONE PAOD"/>
    <property type="match status" value="1"/>
</dbReference>
<keyword evidence="4" id="KW-1185">Reference proteome</keyword>
<evidence type="ECO:0008006" key="5">
    <source>
        <dbReference type="Google" id="ProtNLM"/>
    </source>
</evidence>
<dbReference type="Proteomes" id="UP000008229">
    <property type="component" value="Chromosome"/>
</dbReference>
<dbReference type="Gene3D" id="3.40.50.720">
    <property type="entry name" value="NAD(P)-binding Rossmann-like Domain"/>
    <property type="match status" value="1"/>
</dbReference>
<dbReference type="InterPro" id="IPR027051">
    <property type="entry name" value="XdhC_Rossmann_dom"/>
</dbReference>
<evidence type="ECO:0000259" key="2">
    <source>
        <dbReference type="Pfam" id="PF13478"/>
    </source>
</evidence>
<feature type="domain" description="XdhC- CoxI" evidence="1">
    <location>
        <begin position="115"/>
        <end position="170"/>
    </location>
</feature>
<dbReference type="KEGG" id="cwo:Cwoe_3033"/>
<evidence type="ECO:0000313" key="3">
    <source>
        <dbReference type="EMBL" id="ADB51452.1"/>
    </source>
</evidence>
<feature type="domain" description="XdhC Rossmann" evidence="2">
    <location>
        <begin position="192"/>
        <end position="335"/>
    </location>
</feature>
<dbReference type="eggNOG" id="COG1975">
    <property type="taxonomic scope" value="Bacteria"/>
</dbReference>
<name>D3FCU0_CONWI</name>
<accession>D3FCU0</accession>
<gene>
    <name evidence="3" type="ordered locus">Cwoe_3033</name>
</gene>
<organism evidence="3 4">
    <name type="scientific">Conexibacter woesei (strain DSM 14684 / CCUG 47730 / CIP 108061 / JCM 11494 / NBRC 100937 / ID131577)</name>
    <dbReference type="NCBI Taxonomy" id="469383"/>
    <lineage>
        <taxon>Bacteria</taxon>
        <taxon>Bacillati</taxon>
        <taxon>Actinomycetota</taxon>
        <taxon>Thermoleophilia</taxon>
        <taxon>Solirubrobacterales</taxon>
        <taxon>Conexibacteraceae</taxon>
        <taxon>Conexibacter</taxon>
    </lineage>
</organism>
<dbReference type="InterPro" id="IPR052698">
    <property type="entry name" value="MoCofactor_Util/Proc"/>
</dbReference>
<sequence>MTDVLDTVATWTRRGDRVALATVVATKRSAPQPIGTKMAVNDRGELVGAVSGGCVEGAVVEVAEAILAGGPPRVLHYGIADSDAWDVGLPCGGEISIWAEDHGASPLQADFTDLARAGERVAIVTVVAGVPRPGAKLLVGVDGELGGTLGGSALDAAGLALARDALWSERGGLHAHEGVSLFVDVSAPPPRLLIVGAVDFAAQLSAVAALAGWRVFVVDPRGRFATPERFPAAERVIAAWPQAAFAELAPIDPATAVAVLTHDPKLDDAALIAALASPTGYIGAMGSRRAQARRRERLLRAGVEEAALERIAAPIGLDLGALTAAETGLSIMSEIVALRHGREGGRLAHAGGRIHDAVTA</sequence>
<reference evidence="3 4" key="1">
    <citation type="journal article" date="2010" name="Stand. Genomic Sci.">
        <title>Complete genome sequence of Conexibacter woesei type strain (ID131577).</title>
        <authorList>
            <person name="Pukall R."/>
            <person name="Lapidus A."/>
            <person name="Glavina Del Rio T."/>
            <person name="Copeland A."/>
            <person name="Tice H."/>
            <person name="Cheng J.-F."/>
            <person name="Lucas S."/>
            <person name="Chen F."/>
            <person name="Nolan M."/>
            <person name="Bruce D."/>
            <person name="Goodwin L."/>
            <person name="Pitluck S."/>
            <person name="Mavromatis K."/>
            <person name="Ivanova N."/>
            <person name="Ovchinnikova G."/>
            <person name="Pati A."/>
            <person name="Chen A."/>
            <person name="Palaniappan K."/>
            <person name="Land M."/>
            <person name="Hauser L."/>
            <person name="Chang Y.-J."/>
            <person name="Jeffries C.D."/>
            <person name="Chain P."/>
            <person name="Meincke L."/>
            <person name="Sims D."/>
            <person name="Brettin T."/>
            <person name="Detter J.C."/>
            <person name="Rohde M."/>
            <person name="Goeker M."/>
            <person name="Bristow J."/>
            <person name="Eisen J.A."/>
            <person name="Markowitz V."/>
            <person name="Kyrpides N.C."/>
            <person name="Klenk H.-P."/>
            <person name="Hugenholtz P."/>
        </authorList>
    </citation>
    <scope>NUCLEOTIDE SEQUENCE [LARGE SCALE GENOMIC DNA]</scope>
    <source>
        <strain evidence="4">DSM 14684 / CIP 108061 / JCM 11494 / NBRC 100937 / ID131577</strain>
    </source>
</reference>
<dbReference type="InterPro" id="IPR003777">
    <property type="entry name" value="XdhC_CoxI"/>
</dbReference>
<dbReference type="PANTHER" id="PTHR30388">
    <property type="entry name" value="ALDEHYDE OXIDOREDUCTASE MOLYBDENUM COFACTOR ASSEMBLY PROTEIN"/>
    <property type="match status" value="1"/>
</dbReference>
<dbReference type="RefSeq" id="WP_012934503.1">
    <property type="nucleotide sequence ID" value="NC_013739.1"/>
</dbReference>
<feature type="domain" description="XdhC- CoxI" evidence="1">
    <location>
        <begin position="11"/>
        <end position="78"/>
    </location>
</feature>
<dbReference type="OrthoDB" id="9815497at2"/>
<dbReference type="STRING" id="469383.Cwoe_3033"/>
<evidence type="ECO:0000313" key="4">
    <source>
        <dbReference type="Proteomes" id="UP000008229"/>
    </source>
</evidence>
<reference evidence="4" key="2">
    <citation type="submission" date="2010-01" db="EMBL/GenBank/DDBJ databases">
        <title>The complete genome of Conexibacter woesei DSM 14684.</title>
        <authorList>
            <consortium name="US DOE Joint Genome Institute (JGI-PGF)"/>
            <person name="Lucas S."/>
            <person name="Copeland A."/>
            <person name="Lapidus A."/>
            <person name="Glavina del Rio T."/>
            <person name="Dalin E."/>
            <person name="Tice H."/>
            <person name="Bruce D."/>
            <person name="Goodwin L."/>
            <person name="Pitluck S."/>
            <person name="Kyrpides N."/>
            <person name="Mavromatis K."/>
            <person name="Ivanova N."/>
            <person name="Mikhailova N."/>
            <person name="Chertkov O."/>
            <person name="Brettin T."/>
            <person name="Detter J.C."/>
            <person name="Han C."/>
            <person name="Larimer F."/>
            <person name="Land M."/>
            <person name="Hauser L."/>
            <person name="Markowitz V."/>
            <person name="Cheng J.-F."/>
            <person name="Hugenholtz P."/>
            <person name="Woyke T."/>
            <person name="Wu D."/>
            <person name="Pukall R."/>
            <person name="Steenblock K."/>
            <person name="Schneider S."/>
            <person name="Klenk H.-P."/>
            <person name="Eisen J.A."/>
        </authorList>
    </citation>
    <scope>NUCLEOTIDE SEQUENCE [LARGE SCALE GENOMIC DNA]</scope>
    <source>
        <strain evidence="4">DSM 14684 / CIP 108061 / JCM 11494 / NBRC 100937 / ID131577</strain>
    </source>
</reference>
<dbReference type="Pfam" id="PF02625">
    <property type="entry name" value="XdhC_CoxI"/>
    <property type="match status" value="2"/>
</dbReference>
<dbReference type="AlphaFoldDB" id="D3FCU0"/>
<dbReference type="Pfam" id="PF13478">
    <property type="entry name" value="XdhC_C"/>
    <property type="match status" value="1"/>
</dbReference>
<protein>
    <recommendedName>
        <fullName evidence="5">XshC-Cox1-family protein</fullName>
    </recommendedName>
</protein>
<proteinExistence type="predicted"/>
<dbReference type="EMBL" id="CP001854">
    <property type="protein sequence ID" value="ADB51452.1"/>
    <property type="molecule type" value="Genomic_DNA"/>
</dbReference>
<dbReference type="HOGENOM" id="CLU_041115_1_0_11"/>